<dbReference type="GO" id="GO:0006355">
    <property type="term" value="P:regulation of DNA-templated transcription"/>
    <property type="evidence" value="ECO:0007669"/>
    <property type="project" value="InterPro"/>
</dbReference>
<dbReference type="Gene3D" id="2.30.30.140">
    <property type="match status" value="1"/>
</dbReference>
<dbReference type="Gene3D" id="1.10.274.30">
    <property type="entry name" value="MRG domain"/>
    <property type="match status" value="1"/>
</dbReference>
<dbReference type="Pfam" id="PF05712">
    <property type="entry name" value="MRG"/>
    <property type="match status" value="1"/>
</dbReference>
<dbReference type="GO" id="GO:0006325">
    <property type="term" value="P:chromatin organization"/>
    <property type="evidence" value="ECO:0007669"/>
    <property type="project" value="UniProtKB-KW"/>
</dbReference>
<evidence type="ECO:0000256" key="1">
    <source>
        <dbReference type="ARBA" id="ARBA00004123"/>
    </source>
</evidence>
<feature type="domain" description="MRG" evidence="7">
    <location>
        <begin position="126"/>
        <end position="297"/>
    </location>
</feature>
<proteinExistence type="predicted"/>
<keyword evidence="5" id="KW-0539">Nucleus</keyword>
<evidence type="ECO:0000256" key="6">
    <source>
        <dbReference type="SAM" id="MobiDB-lite"/>
    </source>
</evidence>
<evidence type="ECO:0000256" key="3">
    <source>
        <dbReference type="ARBA" id="ARBA00023015"/>
    </source>
</evidence>
<dbReference type="SUPFAM" id="SSF54160">
    <property type="entry name" value="Chromo domain-like"/>
    <property type="match status" value="1"/>
</dbReference>
<organism evidence="8 9">
    <name type="scientific">Buddleja alternifolia</name>
    <dbReference type="NCBI Taxonomy" id="168488"/>
    <lineage>
        <taxon>Eukaryota</taxon>
        <taxon>Viridiplantae</taxon>
        <taxon>Streptophyta</taxon>
        <taxon>Embryophyta</taxon>
        <taxon>Tracheophyta</taxon>
        <taxon>Spermatophyta</taxon>
        <taxon>Magnoliopsida</taxon>
        <taxon>eudicotyledons</taxon>
        <taxon>Gunneridae</taxon>
        <taxon>Pentapetalae</taxon>
        <taxon>asterids</taxon>
        <taxon>lamiids</taxon>
        <taxon>Lamiales</taxon>
        <taxon>Scrophulariaceae</taxon>
        <taxon>Buddlejeae</taxon>
        <taxon>Buddleja</taxon>
    </lineage>
</organism>
<evidence type="ECO:0000313" key="9">
    <source>
        <dbReference type="Proteomes" id="UP000826271"/>
    </source>
</evidence>
<keyword evidence="4" id="KW-0804">Transcription</keyword>
<dbReference type="PANTHER" id="PTHR10880">
    <property type="entry name" value="MORTALITY FACTOR 4-LIKE PROTEIN"/>
    <property type="match status" value="1"/>
</dbReference>
<keyword evidence="2" id="KW-0156">Chromatin regulator</keyword>
<accession>A0AAV6YDA2</accession>
<dbReference type="PIRSF" id="PIRSF038133">
    <property type="entry name" value="HAT_Nua4_EAF3/MRG15"/>
    <property type="match status" value="1"/>
</dbReference>
<keyword evidence="3" id="KW-0805">Transcription regulation</keyword>
<dbReference type="GO" id="GO:0005634">
    <property type="term" value="C:nucleus"/>
    <property type="evidence" value="ECO:0007669"/>
    <property type="project" value="UniProtKB-SubCell"/>
</dbReference>
<dbReference type="EMBL" id="WHWC01000001">
    <property type="protein sequence ID" value="KAG8390901.1"/>
    <property type="molecule type" value="Genomic_DNA"/>
</dbReference>
<keyword evidence="9" id="KW-1185">Reference proteome</keyword>
<comment type="caution">
    <text evidence="8">The sequence shown here is derived from an EMBL/GenBank/DDBJ whole genome shotgun (WGS) entry which is preliminary data.</text>
</comment>
<dbReference type="InterPro" id="IPR008676">
    <property type="entry name" value="MRG"/>
</dbReference>
<evidence type="ECO:0000259" key="7">
    <source>
        <dbReference type="Pfam" id="PF05712"/>
    </source>
</evidence>
<dbReference type="InterPro" id="IPR038217">
    <property type="entry name" value="MRG_C_sf"/>
</dbReference>
<dbReference type="GO" id="GO:1990841">
    <property type="term" value="F:promoter-specific chromatin binding"/>
    <property type="evidence" value="ECO:0007669"/>
    <property type="project" value="UniProtKB-ARBA"/>
</dbReference>
<dbReference type="GO" id="GO:0000123">
    <property type="term" value="C:histone acetyltransferase complex"/>
    <property type="evidence" value="ECO:0007669"/>
    <property type="project" value="TreeGrafter"/>
</dbReference>
<dbReference type="AlphaFoldDB" id="A0AAV6YDA2"/>
<sequence>MSSSGAIDSCTPTSGGGCGGSATNILVKDESVDSSPFQVGEIVLAFFGPCLYDAKVQKAEFHKDKWRDGAKGECTSSALYIVNLCWDEWLGIDRLLKKTEENVRKQKELKEKNTKPGRLSQGVRGKKRKCESVEKEECIIPPETSVNIQIPSSLKKQLVDDYECITQLGQLVKLPCSPSVYEILDKYFDYRVKKDDMIVNSVAEIVEGLRRYFDKALPAMLLYKQERQQYEEVIADNISPSSVYGAEHLLRLFVKLPEMLSCINIEMKTLTELQQRLLDILRFLQINESAFFDSNYKKSEEGFVNAVKEEDD</sequence>
<dbReference type="Proteomes" id="UP000826271">
    <property type="component" value="Unassembled WGS sequence"/>
</dbReference>
<feature type="region of interest" description="Disordered" evidence="6">
    <location>
        <begin position="107"/>
        <end position="128"/>
    </location>
</feature>
<evidence type="ECO:0000313" key="8">
    <source>
        <dbReference type="EMBL" id="KAG8390901.1"/>
    </source>
</evidence>
<name>A0AAV6YDA2_9LAMI</name>
<dbReference type="PANTHER" id="PTHR10880:SF44">
    <property type="entry name" value="PROTEIN MRG2"/>
    <property type="match status" value="1"/>
</dbReference>
<evidence type="ECO:0000256" key="5">
    <source>
        <dbReference type="ARBA" id="ARBA00023242"/>
    </source>
</evidence>
<evidence type="ECO:0000256" key="4">
    <source>
        <dbReference type="ARBA" id="ARBA00023163"/>
    </source>
</evidence>
<reference evidence="8" key="1">
    <citation type="submission" date="2019-10" db="EMBL/GenBank/DDBJ databases">
        <authorList>
            <person name="Zhang R."/>
            <person name="Pan Y."/>
            <person name="Wang J."/>
            <person name="Ma R."/>
            <person name="Yu S."/>
        </authorList>
    </citation>
    <scope>NUCLEOTIDE SEQUENCE</scope>
    <source>
        <strain evidence="8">LA-IB0</strain>
        <tissue evidence="8">Leaf</tissue>
    </source>
</reference>
<dbReference type="InterPro" id="IPR016197">
    <property type="entry name" value="Chromo-like_dom_sf"/>
</dbReference>
<evidence type="ECO:0000256" key="2">
    <source>
        <dbReference type="ARBA" id="ARBA00022853"/>
    </source>
</evidence>
<comment type="subcellular location">
    <subcellularLocation>
        <location evidence="1">Nucleus</location>
    </subcellularLocation>
</comment>
<dbReference type="GO" id="GO:0048586">
    <property type="term" value="P:regulation of long-day photoperiodism, flowering"/>
    <property type="evidence" value="ECO:0007669"/>
    <property type="project" value="UniProtKB-ARBA"/>
</dbReference>
<dbReference type="PROSITE" id="PS51640">
    <property type="entry name" value="MRG"/>
    <property type="match status" value="1"/>
</dbReference>
<dbReference type="InterPro" id="IPR026541">
    <property type="entry name" value="MRG_dom"/>
</dbReference>
<dbReference type="FunFam" id="1.10.274.30:FF:000005">
    <property type="entry name" value="Chromatin modification-related protein EAF3"/>
    <property type="match status" value="1"/>
</dbReference>
<protein>
    <recommendedName>
        <fullName evidence="7">MRG domain-containing protein</fullName>
    </recommendedName>
</protein>
<gene>
    <name evidence="8" type="ORF">BUALT_Bualt01G0131700</name>
</gene>